<organism evidence="4 5">
    <name type="scientific">Billgrantia tianxiuensis</name>
    <dbReference type="NCBI Taxonomy" id="2497861"/>
    <lineage>
        <taxon>Bacteria</taxon>
        <taxon>Pseudomonadati</taxon>
        <taxon>Pseudomonadota</taxon>
        <taxon>Gammaproteobacteria</taxon>
        <taxon>Oceanospirillales</taxon>
        <taxon>Halomonadaceae</taxon>
        <taxon>Billgrantia</taxon>
    </lineage>
</organism>
<keyword evidence="2" id="KW-0547">Nucleotide-binding</keyword>
<accession>A0A6I6STN5</accession>
<dbReference type="Proteomes" id="UP000464013">
    <property type="component" value="Chromosome"/>
</dbReference>
<evidence type="ECO:0000256" key="3">
    <source>
        <dbReference type="ARBA" id="ARBA00022840"/>
    </source>
</evidence>
<dbReference type="GO" id="GO:0070740">
    <property type="term" value="F:tubulin-glutamic acid ligase activity"/>
    <property type="evidence" value="ECO:0007669"/>
    <property type="project" value="TreeGrafter"/>
</dbReference>
<evidence type="ECO:0000256" key="2">
    <source>
        <dbReference type="ARBA" id="ARBA00022741"/>
    </source>
</evidence>
<dbReference type="PANTHER" id="PTHR12241:SF162">
    <property type="entry name" value="TUBULIN MONOGLUTAMYLASE TTLL4"/>
    <property type="match status" value="1"/>
</dbReference>
<evidence type="ECO:0000313" key="5">
    <source>
        <dbReference type="Proteomes" id="UP000464013"/>
    </source>
</evidence>
<sequence>MATECRSTAIGCKDRAVAATQPERQRSGFGICQAPAVASNAANPWRRLNNKTQEIASMTEQQPPPRRFWLAGKRAAEQDRFFREALEAQGWEEGDERHWDAAWVTGMPEPAQFRNASPRRRINHFPGNAALTVKSRLHESLANLRTRMVDGFGERHPLTTRLDFFPRAYVMPHDYHALQQAARDNPTQRWILKPTNASKGKGVRVLRDAGEAPLAPDWLVQEYLDHPHTIRGHKYVLRFYVLIASLTPLRVYLYRQGFAKLASEPWDPDDADNPYSQLTNPDINALNTRAEVPVEFIDLDRYRAWLREQGHDDAALFARIEELVSLTAIAGVDAMRSRTAAVGADPKGCYELLGLDCLIDDTLKPWILECNLSPSLGTCAAPESGGLIEERIKGDLVRDLIALTGLADGDAAEASDPLAEAEAELARAGGFQRLLPAADPERYLAYFPLPTPEDLALADGLAGRRVPRPQLMRRRVSEVYDDRQLALYDAESGRLYRPNDTAALIWLLATEGLEPEAIVEALGAATAEAGDAPGAESLRGEVGSTLSEWCRLGLLCQRGDEGAALPEYDAASDAPPTNHEVRQTVLLVHEERRWALEVADSAALSRLQAGFGDGLLPLSAEAARELPRLALLKAAAGYALASDDTLIASRLTLPAIVPALTEFLLRQAATPGQLVIDAHLVVTPVGNAALCIASEPKAREALAALPSALRSRFSRGVRLAAEGEEVRLEPLGLPGPGAGSSVAEALPMLPRELSVWVISGTESAPATPTPLSRLDALAVLLPGCRTVGGEPLSADAMQRLDRWLEGRACWTVGVESTLTQLDVSQPTPADSMAAGN</sequence>
<reference evidence="4 5" key="1">
    <citation type="submission" date="2019-01" db="EMBL/GenBank/DDBJ databases">
        <title>Complete genome of a denitifying bacterium Halomons sp. BC-M4-5.</title>
        <authorList>
            <person name="Wang L."/>
            <person name="Shao Z."/>
        </authorList>
    </citation>
    <scope>NUCLEOTIDE SEQUENCE [LARGE SCALE GENOMIC DNA]</scope>
    <source>
        <strain evidence="4 5">BC-M4-5</strain>
    </source>
</reference>
<protein>
    <submittedName>
        <fullName evidence="4">Amylase</fullName>
    </submittedName>
</protein>
<evidence type="ECO:0000313" key="4">
    <source>
        <dbReference type="EMBL" id="QHC51050.1"/>
    </source>
</evidence>
<dbReference type="PROSITE" id="PS51221">
    <property type="entry name" value="TTL"/>
    <property type="match status" value="1"/>
</dbReference>
<dbReference type="EMBL" id="CP035042">
    <property type="protein sequence ID" value="QHC51050.1"/>
    <property type="molecule type" value="Genomic_DNA"/>
</dbReference>
<dbReference type="InterPro" id="IPR004344">
    <property type="entry name" value="TTL/TTLL_fam"/>
</dbReference>
<evidence type="ECO:0000256" key="1">
    <source>
        <dbReference type="ARBA" id="ARBA00022598"/>
    </source>
</evidence>
<dbReference type="InterPro" id="IPR008792">
    <property type="entry name" value="PQQD"/>
</dbReference>
<dbReference type="SUPFAM" id="SSF56059">
    <property type="entry name" value="Glutathione synthetase ATP-binding domain-like"/>
    <property type="match status" value="1"/>
</dbReference>
<dbReference type="PANTHER" id="PTHR12241">
    <property type="entry name" value="TUBULIN POLYGLUTAMYLASE"/>
    <property type="match status" value="1"/>
</dbReference>
<keyword evidence="5" id="KW-1185">Reference proteome</keyword>
<dbReference type="Pfam" id="PF03133">
    <property type="entry name" value="TTL"/>
    <property type="match status" value="1"/>
</dbReference>
<gene>
    <name evidence="4" type="ORF">EKK97_17715</name>
</gene>
<dbReference type="Pfam" id="PF05402">
    <property type="entry name" value="PqqD"/>
    <property type="match status" value="1"/>
</dbReference>
<dbReference type="GO" id="GO:0005524">
    <property type="term" value="F:ATP binding"/>
    <property type="evidence" value="ECO:0007669"/>
    <property type="project" value="UniProtKB-KW"/>
</dbReference>
<dbReference type="Gene3D" id="3.30.470.20">
    <property type="entry name" value="ATP-grasp fold, B domain"/>
    <property type="match status" value="1"/>
</dbReference>
<keyword evidence="3" id="KW-0067">ATP-binding</keyword>
<dbReference type="AlphaFoldDB" id="A0A6I6STN5"/>
<dbReference type="GO" id="GO:0015631">
    <property type="term" value="F:tubulin binding"/>
    <property type="evidence" value="ECO:0007669"/>
    <property type="project" value="TreeGrafter"/>
</dbReference>
<dbReference type="GO" id="GO:0000226">
    <property type="term" value="P:microtubule cytoskeleton organization"/>
    <property type="evidence" value="ECO:0007669"/>
    <property type="project" value="TreeGrafter"/>
</dbReference>
<proteinExistence type="predicted"/>
<keyword evidence="1" id="KW-0436">Ligase</keyword>
<name>A0A6I6STN5_9GAMM</name>
<dbReference type="KEGG" id="htx:EKK97_17715"/>